<feature type="compositionally biased region" description="Polar residues" evidence="1">
    <location>
        <begin position="308"/>
        <end position="330"/>
    </location>
</feature>
<name>A0A9P0L3H4_ACAOB</name>
<feature type="region of interest" description="Disordered" evidence="1">
    <location>
        <begin position="294"/>
        <end position="343"/>
    </location>
</feature>
<dbReference type="GO" id="GO:0006357">
    <property type="term" value="P:regulation of transcription by RNA polymerase II"/>
    <property type="evidence" value="ECO:0007669"/>
    <property type="project" value="TreeGrafter"/>
</dbReference>
<feature type="domain" description="MADF" evidence="2">
    <location>
        <begin position="33"/>
        <end position="135"/>
    </location>
</feature>
<dbReference type="GO" id="GO:0005634">
    <property type="term" value="C:nucleus"/>
    <property type="evidence" value="ECO:0007669"/>
    <property type="project" value="TreeGrafter"/>
</dbReference>
<evidence type="ECO:0000313" key="3">
    <source>
        <dbReference type="EMBL" id="CAH1986935.1"/>
    </source>
</evidence>
<dbReference type="Pfam" id="PF10545">
    <property type="entry name" value="MADF_DNA_bdg"/>
    <property type="match status" value="1"/>
</dbReference>
<dbReference type="PANTHER" id="PTHR12243">
    <property type="entry name" value="MADF DOMAIN TRANSCRIPTION FACTOR"/>
    <property type="match status" value="1"/>
</dbReference>
<dbReference type="OrthoDB" id="10071528at2759"/>
<reference evidence="3" key="1">
    <citation type="submission" date="2022-03" db="EMBL/GenBank/DDBJ databases">
        <authorList>
            <person name="Sayadi A."/>
        </authorList>
    </citation>
    <scope>NUCLEOTIDE SEQUENCE</scope>
</reference>
<gene>
    <name evidence="3" type="ORF">ACAOBT_LOCUS17545</name>
</gene>
<dbReference type="EMBL" id="CAKOFQ010007008">
    <property type="protein sequence ID" value="CAH1986935.1"/>
    <property type="molecule type" value="Genomic_DNA"/>
</dbReference>
<feature type="region of interest" description="Disordered" evidence="1">
    <location>
        <begin position="140"/>
        <end position="182"/>
    </location>
</feature>
<protein>
    <recommendedName>
        <fullName evidence="2">MADF domain-containing protein</fullName>
    </recommendedName>
</protein>
<dbReference type="AlphaFoldDB" id="A0A9P0L3H4"/>
<dbReference type="InterPro" id="IPR006578">
    <property type="entry name" value="MADF-dom"/>
</dbReference>
<comment type="caution">
    <text evidence="3">The sequence shown here is derived from an EMBL/GenBank/DDBJ whole genome shotgun (WGS) entry which is preliminary data.</text>
</comment>
<evidence type="ECO:0000313" key="4">
    <source>
        <dbReference type="Proteomes" id="UP001152888"/>
    </source>
</evidence>
<accession>A0A9P0L3H4</accession>
<keyword evidence="4" id="KW-1185">Reference proteome</keyword>
<sequence length="343" mass="39403">MRACRWCRTFSRIGKDITQADEISDKMDINQEVLITLVQERPVIWDKTIEGYKNKRLKFDCWKEIFVQLNPAFEDLSGEEKNTFGQHVMKKWTNMKDNWMKCHKKMGEYKSGAGAHKIRKYNFYDQMLFLSKIVEHRKTDSSMDEHVNSSGINNENAEPNPSRSQNGKASEAPKAKQKKKNNQLSEVDIKFMKFMDVTAQEEKSRSMNFFRGISDSVDKFTDENMIDFQFQVISIIKSIQERENNRYIAAPRNQWDHGQQGYQSGTTPANSQFSVYGHSTAARSGFGINGQEYDFGHSSGLEPIPNRPESQASAQSVNTESTSANSQASTEEFDFSSAFREHL</sequence>
<evidence type="ECO:0000256" key="1">
    <source>
        <dbReference type="SAM" id="MobiDB-lite"/>
    </source>
</evidence>
<proteinExistence type="predicted"/>
<evidence type="ECO:0000259" key="2">
    <source>
        <dbReference type="PROSITE" id="PS51029"/>
    </source>
</evidence>
<organism evidence="3 4">
    <name type="scientific">Acanthoscelides obtectus</name>
    <name type="common">Bean weevil</name>
    <name type="synonym">Bruchus obtectus</name>
    <dbReference type="NCBI Taxonomy" id="200917"/>
    <lineage>
        <taxon>Eukaryota</taxon>
        <taxon>Metazoa</taxon>
        <taxon>Ecdysozoa</taxon>
        <taxon>Arthropoda</taxon>
        <taxon>Hexapoda</taxon>
        <taxon>Insecta</taxon>
        <taxon>Pterygota</taxon>
        <taxon>Neoptera</taxon>
        <taxon>Endopterygota</taxon>
        <taxon>Coleoptera</taxon>
        <taxon>Polyphaga</taxon>
        <taxon>Cucujiformia</taxon>
        <taxon>Chrysomeloidea</taxon>
        <taxon>Chrysomelidae</taxon>
        <taxon>Bruchinae</taxon>
        <taxon>Bruchini</taxon>
        <taxon>Acanthoscelides</taxon>
    </lineage>
</organism>
<dbReference type="PANTHER" id="PTHR12243:SF67">
    <property type="entry name" value="COREPRESSOR OF PANGOLIN, ISOFORM A-RELATED"/>
    <property type="match status" value="1"/>
</dbReference>
<dbReference type="Proteomes" id="UP001152888">
    <property type="component" value="Unassembled WGS sequence"/>
</dbReference>
<dbReference type="GO" id="GO:0005667">
    <property type="term" value="C:transcription regulator complex"/>
    <property type="evidence" value="ECO:0007669"/>
    <property type="project" value="TreeGrafter"/>
</dbReference>
<dbReference type="InterPro" id="IPR039353">
    <property type="entry name" value="TF_Adf1"/>
</dbReference>
<dbReference type="SMART" id="SM00595">
    <property type="entry name" value="MADF"/>
    <property type="match status" value="1"/>
</dbReference>
<feature type="compositionally biased region" description="Polar residues" evidence="1">
    <location>
        <begin position="148"/>
        <end position="167"/>
    </location>
</feature>
<dbReference type="PROSITE" id="PS51029">
    <property type="entry name" value="MADF"/>
    <property type="match status" value="1"/>
</dbReference>